<evidence type="ECO:0000256" key="1">
    <source>
        <dbReference type="ARBA" id="ARBA00023002"/>
    </source>
</evidence>
<evidence type="ECO:0000259" key="3">
    <source>
        <dbReference type="Pfam" id="PF01408"/>
    </source>
</evidence>
<dbReference type="InterPro" id="IPR036291">
    <property type="entry name" value="NAD(P)-bd_dom_sf"/>
</dbReference>
<accession>A0ABN1UQF6</accession>
<proteinExistence type="predicted"/>
<feature type="domain" description="GFO/IDH/MocA-like oxidoreductase" evidence="4">
    <location>
        <begin position="146"/>
        <end position="276"/>
    </location>
</feature>
<dbReference type="Gene3D" id="3.30.360.10">
    <property type="entry name" value="Dihydrodipicolinate Reductase, domain 2"/>
    <property type="match status" value="1"/>
</dbReference>
<dbReference type="PANTHER" id="PTHR43818:SF11">
    <property type="entry name" value="BCDNA.GH03377"/>
    <property type="match status" value="1"/>
</dbReference>
<sequence>MTGRTEGTGERETEPLPVVLAGARGHGRSHLVNIRRLQEAGLVRLAGVCELSPLSPAELAGFGEPEQSTDLGGLLERTGARIAVICTPIHTHTELALTAAERGVHTLLEKPTTPSYAEYERLLAGLAEHGTACQVGFQSLGSHAVEAIRELVASGAIGALRGIGAAGAWARDEAYYARAPWAGRRTLDGRDVVDGVLTNPLAHALATALRIDGSDLTGDVGRIVLEQFRANDIEADDTTCLKLTTRRGTPVTVAVTLCAERAGEPYVVVHGERGRITFWYKQDRVVVRRTGRAPEQEPDRAQEEGPAPGRDRERDRDRDRDRDQERGQDRGPGQEQEVVHGRTDLLENLVGHLRAGEPLLVPPERTGAFMRVVEAVRTAPVPTRLPADAWYAEPGERAPRRVVKGVNALVEASARTLATFSELGADWAVPPGETRRR</sequence>
<comment type="caution">
    <text evidence="5">The sequence shown here is derived from an EMBL/GenBank/DDBJ whole genome shotgun (WGS) entry which is preliminary data.</text>
</comment>
<protein>
    <submittedName>
        <fullName evidence="5">Gfo/Idh/MocA family oxidoreductase</fullName>
    </submittedName>
</protein>
<keyword evidence="1" id="KW-0560">Oxidoreductase</keyword>
<evidence type="ECO:0000259" key="4">
    <source>
        <dbReference type="Pfam" id="PF22725"/>
    </source>
</evidence>
<name>A0ABN1UQF6_9ACTN</name>
<dbReference type="InterPro" id="IPR000683">
    <property type="entry name" value="Gfo/Idh/MocA-like_OxRdtase_N"/>
</dbReference>
<dbReference type="Pfam" id="PF01408">
    <property type="entry name" value="GFO_IDH_MocA"/>
    <property type="match status" value="1"/>
</dbReference>
<evidence type="ECO:0000313" key="5">
    <source>
        <dbReference type="EMBL" id="GAA1161457.1"/>
    </source>
</evidence>
<evidence type="ECO:0000256" key="2">
    <source>
        <dbReference type="SAM" id="MobiDB-lite"/>
    </source>
</evidence>
<organism evidence="5 6">
    <name type="scientific">Streptomyces hebeiensis</name>
    <dbReference type="NCBI Taxonomy" id="229486"/>
    <lineage>
        <taxon>Bacteria</taxon>
        <taxon>Bacillati</taxon>
        <taxon>Actinomycetota</taxon>
        <taxon>Actinomycetes</taxon>
        <taxon>Kitasatosporales</taxon>
        <taxon>Streptomycetaceae</taxon>
        <taxon>Streptomyces</taxon>
    </lineage>
</organism>
<dbReference type="PANTHER" id="PTHR43818">
    <property type="entry name" value="BCDNA.GH03377"/>
    <property type="match status" value="1"/>
</dbReference>
<dbReference type="InterPro" id="IPR055170">
    <property type="entry name" value="GFO_IDH_MocA-like_dom"/>
</dbReference>
<dbReference type="InterPro" id="IPR050463">
    <property type="entry name" value="Gfo/Idh/MocA_oxidrdct_glycsds"/>
</dbReference>
<reference evidence="5 6" key="1">
    <citation type="journal article" date="2019" name="Int. J. Syst. Evol. Microbiol.">
        <title>The Global Catalogue of Microorganisms (GCM) 10K type strain sequencing project: providing services to taxonomists for standard genome sequencing and annotation.</title>
        <authorList>
            <consortium name="The Broad Institute Genomics Platform"/>
            <consortium name="The Broad Institute Genome Sequencing Center for Infectious Disease"/>
            <person name="Wu L."/>
            <person name="Ma J."/>
        </authorList>
    </citation>
    <scope>NUCLEOTIDE SEQUENCE [LARGE SCALE GENOMIC DNA]</scope>
    <source>
        <strain evidence="5 6">JCM 12696</strain>
    </source>
</reference>
<feature type="region of interest" description="Disordered" evidence="2">
    <location>
        <begin position="290"/>
        <end position="340"/>
    </location>
</feature>
<dbReference type="RefSeq" id="WP_344272589.1">
    <property type="nucleotide sequence ID" value="NZ_BAAAKV010000012.1"/>
</dbReference>
<dbReference type="SUPFAM" id="SSF55347">
    <property type="entry name" value="Glyceraldehyde-3-phosphate dehydrogenase-like, C-terminal domain"/>
    <property type="match status" value="1"/>
</dbReference>
<dbReference type="Pfam" id="PF22725">
    <property type="entry name" value="GFO_IDH_MocA_C3"/>
    <property type="match status" value="1"/>
</dbReference>
<dbReference type="SUPFAM" id="SSF51735">
    <property type="entry name" value="NAD(P)-binding Rossmann-fold domains"/>
    <property type="match status" value="1"/>
</dbReference>
<evidence type="ECO:0000313" key="6">
    <source>
        <dbReference type="Proteomes" id="UP001501371"/>
    </source>
</evidence>
<dbReference type="Gene3D" id="3.40.50.720">
    <property type="entry name" value="NAD(P)-binding Rossmann-like Domain"/>
    <property type="match status" value="1"/>
</dbReference>
<dbReference type="EMBL" id="BAAAKV010000012">
    <property type="protein sequence ID" value="GAA1161457.1"/>
    <property type="molecule type" value="Genomic_DNA"/>
</dbReference>
<feature type="compositionally biased region" description="Basic and acidic residues" evidence="2">
    <location>
        <begin position="290"/>
        <end position="329"/>
    </location>
</feature>
<gene>
    <name evidence="5" type="ORF">GCM10009654_17450</name>
</gene>
<feature type="domain" description="Gfo/Idh/MocA-like oxidoreductase N-terminal" evidence="3">
    <location>
        <begin position="18"/>
        <end position="137"/>
    </location>
</feature>
<keyword evidence="6" id="KW-1185">Reference proteome</keyword>
<dbReference type="Proteomes" id="UP001501371">
    <property type="component" value="Unassembled WGS sequence"/>
</dbReference>